<accession>A0A1I7YZ66</accession>
<dbReference type="CDD" id="cd00086">
    <property type="entry name" value="homeodomain"/>
    <property type="match status" value="1"/>
</dbReference>
<evidence type="ECO:0000256" key="5">
    <source>
        <dbReference type="PROSITE-ProRule" id="PRU00108"/>
    </source>
</evidence>
<sequence length="203" mass="22706">MSSLKVFSVEALLTPKLSDEDHSLYFSNSEMSDSEESQTRSQRFQQPCSSVTKQHDGHKEPKVRRNRTAFTYEQLVALENKFKTNRYLTVCERVSLAMALQLSETQVKIWFQNRRTKWKKHNPGVDANAPSTSAGSSGCTSPRLMGNTFKKTLNTSSVSSVSCVTLPSSLAEAYPSFASSQLPFYFFPSLTPGETASSRLFFS</sequence>
<keyword evidence="2 5" id="KW-0238">DNA-binding</keyword>
<dbReference type="GO" id="GO:0000978">
    <property type="term" value="F:RNA polymerase II cis-regulatory region sequence-specific DNA binding"/>
    <property type="evidence" value="ECO:0007669"/>
    <property type="project" value="TreeGrafter"/>
</dbReference>
<feature type="DNA-binding region" description="Homeobox" evidence="5">
    <location>
        <begin position="63"/>
        <end position="122"/>
    </location>
</feature>
<feature type="compositionally biased region" description="Polar residues" evidence="7">
    <location>
        <begin position="129"/>
        <end position="140"/>
    </location>
</feature>
<evidence type="ECO:0000313" key="9">
    <source>
        <dbReference type="Proteomes" id="UP000095287"/>
    </source>
</evidence>
<keyword evidence="9" id="KW-1185">Reference proteome</keyword>
<dbReference type="GO" id="GO:0030154">
    <property type="term" value="P:cell differentiation"/>
    <property type="evidence" value="ECO:0007669"/>
    <property type="project" value="TreeGrafter"/>
</dbReference>
<feature type="domain" description="Homeobox" evidence="8">
    <location>
        <begin position="61"/>
        <end position="121"/>
    </location>
</feature>
<keyword evidence="3 5" id="KW-0371">Homeobox</keyword>
<evidence type="ECO:0000259" key="8">
    <source>
        <dbReference type="PROSITE" id="PS50071"/>
    </source>
</evidence>
<dbReference type="WBParaSite" id="L893_g21192.t1">
    <property type="protein sequence ID" value="L893_g21192.t1"/>
    <property type="gene ID" value="L893_g21192"/>
</dbReference>
<feature type="region of interest" description="Disordered" evidence="7">
    <location>
        <begin position="121"/>
        <end position="140"/>
    </location>
</feature>
<dbReference type="PANTHER" id="PTHR24340:SF37">
    <property type="entry name" value="HOMEOBOX PROTEIN SLOU"/>
    <property type="match status" value="1"/>
</dbReference>
<reference evidence="10" key="1">
    <citation type="submission" date="2016-11" db="UniProtKB">
        <authorList>
            <consortium name="WormBaseParasite"/>
        </authorList>
    </citation>
    <scope>IDENTIFICATION</scope>
</reference>
<evidence type="ECO:0000256" key="3">
    <source>
        <dbReference type="ARBA" id="ARBA00023155"/>
    </source>
</evidence>
<feature type="compositionally biased region" description="Polar residues" evidence="7">
    <location>
        <begin position="39"/>
        <end position="52"/>
    </location>
</feature>
<dbReference type="InterPro" id="IPR009057">
    <property type="entry name" value="Homeodomain-like_sf"/>
</dbReference>
<feature type="region of interest" description="Disordered" evidence="7">
    <location>
        <begin position="24"/>
        <end position="63"/>
    </location>
</feature>
<evidence type="ECO:0000256" key="4">
    <source>
        <dbReference type="ARBA" id="ARBA00023242"/>
    </source>
</evidence>
<dbReference type="SMART" id="SM00389">
    <property type="entry name" value="HOX"/>
    <property type="match status" value="1"/>
</dbReference>
<evidence type="ECO:0000313" key="10">
    <source>
        <dbReference type="WBParaSite" id="L893_g21192.t1"/>
    </source>
</evidence>
<dbReference type="PRINTS" id="PR00024">
    <property type="entry name" value="HOMEOBOX"/>
</dbReference>
<dbReference type="Proteomes" id="UP000095287">
    <property type="component" value="Unplaced"/>
</dbReference>
<name>A0A1I7YZ66_9BILA</name>
<dbReference type="PROSITE" id="PS00027">
    <property type="entry name" value="HOMEOBOX_1"/>
    <property type="match status" value="1"/>
</dbReference>
<evidence type="ECO:0000256" key="1">
    <source>
        <dbReference type="ARBA" id="ARBA00004123"/>
    </source>
</evidence>
<dbReference type="InterPro" id="IPR001356">
    <property type="entry name" value="HD"/>
</dbReference>
<dbReference type="InterPro" id="IPR050394">
    <property type="entry name" value="Homeobox_NK-like"/>
</dbReference>
<dbReference type="Pfam" id="PF00046">
    <property type="entry name" value="Homeodomain"/>
    <property type="match status" value="1"/>
</dbReference>
<evidence type="ECO:0000256" key="2">
    <source>
        <dbReference type="ARBA" id="ARBA00023125"/>
    </source>
</evidence>
<proteinExistence type="predicted"/>
<keyword evidence="4 5" id="KW-0539">Nucleus</keyword>
<dbReference type="Gene3D" id="1.10.10.60">
    <property type="entry name" value="Homeodomain-like"/>
    <property type="match status" value="1"/>
</dbReference>
<dbReference type="PROSITE" id="PS50071">
    <property type="entry name" value="HOMEOBOX_2"/>
    <property type="match status" value="1"/>
</dbReference>
<comment type="subcellular location">
    <subcellularLocation>
        <location evidence="1 5 6">Nucleus</location>
    </subcellularLocation>
</comment>
<dbReference type="PANTHER" id="PTHR24340">
    <property type="entry name" value="HOMEOBOX PROTEIN NKX"/>
    <property type="match status" value="1"/>
</dbReference>
<evidence type="ECO:0000256" key="6">
    <source>
        <dbReference type="RuleBase" id="RU000682"/>
    </source>
</evidence>
<evidence type="ECO:0000256" key="7">
    <source>
        <dbReference type="SAM" id="MobiDB-lite"/>
    </source>
</evidence>
<dbReference type="GO" id="GO:0005634">
    <property type="term" value="C:nucleus"/>
    <property type="evidence" value="ECO:0007669"/>
    <property type="project" value="UniProtKB-SubCell"/>
</dbReference>
<dbReference type="InterPro" id="IPR020479">
    <property type="entry name" value="HD_metazoa"/>
</dbReference>
<dbReference type="GO" id="GO:0000981">
    <property type="term" value="F:DNA-binding transcription factor activity, RNA polymerase II-specific"/>
    <property type="evidence" value="ECO:0007669"/>
    <property type="project" value="InterPro"/>
</dbReference>
<dbReference type="InterPro" id="IPR017970">
    <property type="entry name" value="Homeobox_CS"/>
</dbReference>
<organism evidence="9 10">
    <name type="scientific">Steinernema glaseri</name>
    <dbReference type="NCBI Taxonomy" id="37863"/>
    <lineage>
        <taxon>Eukaryota</taxon>
        <taxon>Metazoa</taxon>
        <taxon>Ecdysozoa</taxon>
        <taxon>Nematoda</taxon>
        <taxon>Chromadorea</taxon>
        <taxon>Rhabditida</taxon>
        <taxon>Tylenchina</taxon>
        <taxon>Panagrolaimomorpha</taxon>
        <taxon>Strongyloidoidea</taxon>
        <taxon>Steinernematidae</taxon>
        <taxon>Steinernema</taxon>
    </lineage>
</organism>
<dbReference type="AlphaFoldDB" id="A0A1I7YZ66"/>
<protein>
    <submittedName>
        <fullName evidence="10">Homeobox domain-containing protein</fullName>
    </submittedName>
</protein>
<dbReference type="SUPFAM" id="SSF46689">
    <property type="entry name" value="Homeodomain-like"/>
    <property type="match status" value="1"/>
</dbReference>